<dbReference type="Pfam" id="PF12678">
    <property type="entry name" value="zf-rbx1"/>
    <property type="match status" value="1"/>
</dbReference>
<proteinExistence type="predicted"/>
<evidence type="ECO:0000313" key="9">
    <source>
        <dbReference type="WBParaSite" id="GPLIN_000271900"/>
    </source>
</evidence>
<evidence type="ECO:0000256" key="3">
    <source>
        <dbReference type="ARBA" id="ARBA00022771"/>
    </source>
</evidence>
<evidence type="ECO:0000313" key="8">
    <source>
        <dbReference type="Proteomes" id="UP000050741"/>
    </source>
</evidence>
<evidence type="ECO:0000259" key="7">
    <source>
        <dbReference type="Pfam" id="PF12678"/>
    </source>
</evidence>
<keyword evidence="2" id="KW-0479">Metal-binding</keyword>
<sequence>MMNGKNIFGFYMFIVLAEQYLCFPKEKLHVFHQKCINSWLKQHNTCPMCRTVIPDELLPPENLNRNVSANASSSNQPSKLDDEFSDLKYALKLSLQEEKDCQMKHQQLADDVALAYAIERSMEDQKNDAVPPKVNGKNHLRNDISSSINAAASTTIAQAGRSITTALTKTSSYVARLLAQYKSEPVVRQDDASAANGVARHHLHGASTVQAHQQVCKAHGILCIVQAHQQVCKAGAGIVTAQQMTLHDIVCTLQAFHLHLSNCKKSQPAEKKAKVKRNIMNRHRPIRIQAIAAPKKM</sequence>
<dbReference type="InterPro" id="IPR024766">
    <property type="entry name" value="Znf_RING_H2"/>
</dbReference>
<dbReference type="SUPFAM" id="SSF57850">
    <property type="entry name" value="RING/U-box"/>
    <property type="match status" value="1"/>
</dbReference>
<reference evidence="8" key="1">
    <citation type="submission" date="2013-12" db="EMBL/GenBank/DDBJ databases">
        <authorList>
            <person name="Aslett M."/>
        </authorList>
    </citation>
    <scope>NUCLEOTIDE SEQUENCE [LARGE SCALE GENOMIC DNA]</scope>
    <source>
        <strain evidence="8">Lindley</strain>
    </source>
</reference>
<protein>
    <submittedName>
        <fullName evidence="9">Zf-rbx1 domain-containing protein</fullName>
    </submittedName>
</protein>
<dbReference type="Proteomes" id="UP000050741">
    <property type="component" value="Unassembled WGS sequence"/>
</dbReference>
<dbReference type="AlphaFoldDB" id="A0A183BQ33"/>
<evidence type="ECO:0000256" key="4">
    <source>
        <dbReference type="ARBA" id="ARBA00022786"/>
    </source>
</evidence>
<evidence type="ECO:0000256" key="5">
    <source>
        <dbReference type="ARBA" id="ARBA00022833"/>
    </source>
</evidence>
<dbReference type="InterPro" id="IPR013083">
    <property type="entry name" value="Znf_RING/FYVE/PHD"/>
</dbReference>
<keyword evidence="8" id="KW-1185">Reference proteome</keyword>
<organism evidence="8 9">
    <name type="scientific">Globodera pallida</name>
    <name type="common">Potato cyst nematode worm</name>
    <name type="synonym">Heterodera pallida</name>
    <dbReference type="NCBI Taxonomy" id="36090"/>
    <lineage>
        <taxon>Eukaryota</taxon>
        <taxon>Metazoa</taxon>
        <taxon>Ecdysozoa</taxon>
        <taxon>Nematoda</taxon>
        <taxon>Chromadorea</taxon>
        <taxon>Rhabditida</taxon>
        <taxon>Tylenchina</taxon>
        <taxon>Tylenchomorpha</taxon>
        <taxon>Tylenchoidea</taxon>
        <taxon>Heteroderidae</taxon>
        <taxon>Heteroderinae</taxon>
        <taxon>Globodera</taxon>
    </lineage>
</organism>
<feature type="domain" description="Zinc finger RING-H2-type" evidence="7">
    <location>
        <begin position="29"/>
        <end position="50"/>
    </location>
</feature>
<keyword evidence="5" id="KW-0862">Zinc</keyword>
<dbReference type="Pfam" id="PF02809">
    <property type="entry name" value="UIM"/>
    <property type="match status" value="2"/>
</dbReference>
<reference evidence="9" key="3">
    <citation type="submission" date="2016-06" db="UniProtKB">
        <authorList>
            <consortium name="WormBaseParasite"/>
        </authorList>
    </citation>
    <scope>IDENTIFICATION</scope>
</reference>
<dbReference type="GO" id="GO:0008270">
    <property type="term" value="F:zinc ion binding"/>
    <property type="evidence" value="ECO:0007669"/>
    <property type="project" value="UniProtKB-KW"/>
</dbReference>
<dbReference type="WBParaSite" id="GPLIN_000271900">
    <property type="protein sequence ID" value="GPLIN_000271900"/>
    <property type="gene ID" value="GPLIN_000271900"/>
</dbReference>
<keyword evidence="6" id="KW-0732">Signal</keyword>
<evidence type="ECO:0000256" key="6">
    <source>
        <dbReference type="SAM" id="SignalP"/>
    </source>
</evidence>
<keyword evidence="3" id="KW-0863">Zinc-finger</keyword>
<keyword evidence="4" id="KW-0833">Ubl conjugation pathway</keyword>
<reference evidence="8" key="2">
    <citation type="submission" date="2014-05" db="EMBL/GenBank/DDBJ databases">
        <title>The genome and life-stage specific transcriptomes of Globodera pallida elucidate key aspects of plant parasitism by a cyst nematode.</title>
        <authorList>
            <person name="Cotton J.A."/>
            <person name="Lilley C.J."/>
            <person name="Jones L.M."/>
            <person name="Kikuchi T."/>
            <person name="Reid A.J."/>
            <person name="Thorpe P."/>
            <person name="Tsai I.J."/>
            <person name="Beasley H."/>
            <person name="Blok V."/>
            <person name="Cock P.J.A."/>
            <person name="Van den Akker S.E."/>
            <person name="Holroyd N."/>
            <person name="Hunt M."/>
            <person name="Mantelin S."/>
            <person name="Naghra H."/>
            <person name="Pain A."/>
            <person name="Palomares-Rius J.E."/>
            <person name="Zarowiecki M."/>
            <person name="Berriman M."/>
            <person name="Jones J.T."/>
            <person name="Urwin P.E."/>
        </authorList>
    </citation>
    <scope>NUCLEOTIDE SEQUENCE [LARGE SCALE GENOMIC DNA]</scope>
    <source>
        <strain evidence="8">Lindley</strain>
    </source>
</reference>
<dbReference type="InterPro" id="IPR003903">
    <property type="entry name" value="UIM_dom"/>
</dbReference>
<evidence type="ECO:0000256" key="1">
    <source>
        <dbReference type="ARBA" id="ARBA00004906"/>
    </source>
</evidence>
<comment type="pathway">
    <text evidence="1">Protein modification; protein ubiquitination.</text>
</comment>
<accession>A0A183BQ33</accession>
<feature type="chain" id="PRO_5008146497" evidence="6">
    <location>
        <begin position="18"/>
        <end position="297"/>
    </location>
</feature>
<evidence type="ECO:0000256" key="2">
    <source>
        <dbReference type="ARBA" id="ARBA00022723"/>
    </source>
</evidence>
<feature type="signal peptide" evidence="6">
    <location>
        <begin position="1"/>
        <end position="17"/>
    </location>
</feature>
<name>A0A183BQ33_GLOPA</name>
<dbReference type="Gene3D" id="3.30.40.10">
    <property type="entry name" value="Zinc/RING finger domain, C3HC4 (zinc finger)"/>
    <property type="match status" value="1"/>
</dbReference>